<feature type="transmembrane region" description="Helical" evidence="2">
    <location>
        <begin position="222"/>
        <end position="248"/>
    </location>
</feature>
<feature type="transmembrane region" description="Helical" evidence="2">
    <location>
        <begin position="398"/>
        <end position="422"/>
    </location>
</feature>
<protein>
    <recommendedName>
        <fullName evidence="3">Major facilitator superfamily (MFS) profile domain-containing protein</fullName>
    </recommendedName>
</protein>
<proteinExistence type="predicted"/>
<reference evidence="4" key="1">
    <citation type="submission" date="2021-01" db="EMBL/GenBank/DDBJ databases">
        <authorList>
            <person name="Li R."/>
            <person name="Bekaert M."/>
        </authorList>
    </citation>
    <scope>NUCLEOTIDE SEQUENCE</scope>
    <source>
        <strain evidence="4">Farmed</strain>
    </source>
</reference>
<feature type="transmembrane region" description="Helical" evidence="2">
    <location>
        <begin position="254"/>
        <end position="274"/>
    </location>
</feature>
<dbReference type="InterPro" id="IPR050327">
    <property type="entry name" value="Proton-linked_MCT"/>
</dbReference>
<feature type="domain" description="Major facilitator superfamily (MFS) profile" evidence="3">
    <location>
        <begin position="95"/>
        <end position="490"/>
    </location>
</feature>
<dbReference type="OrthoDB" id="6099974at2759"/>
<feature type="transmembrane region" description="Helical" evidence="2">
    <location>
        <begin position="466"/>
        <end position="486"/>
    </location>
</feature>
<feature type="transmembrane region" description="Helical" evidence="2">
    <location>
        <begin position="374"/>
        <end position="392"/>
    </location>
</feature>
<keyword evidence="2" id="KW-0472">Membrane</keyword>
<feature type="transmembrane region" description="Helical" evidence="2">
    <location>
        <begin position="442"/>
        <end position="460"/>
    </location>
</feature>
<dbReference type="InterPro" id="IPR036259">
    <property type="entry name" value="MFS_trans_sf"/>
</dbReference>
<dbReference type="PROSITE" id="PS50850">
    <property type="entry name" value="MFS"/>
    <property type="match status" value="1"/>
</dbReference>
<evidence type="ECO:0000313" key="5">
    <source>
        <dbReference type="Proteomes" id="UP000597762"/>
    </source>
</evidence>
<dbReference type="GO" id="GO:0022857">
    <property type="term" value="F:transmembrane transporter activity"/>
    <property type="evidence" value="ECO:0007669"/>
    <property type="project" value="InterPro"/>
</dbReference>
<feature type="transmembrane region" description="Helical" evidence="2">
    <location>
        <begin position="187"/>
        <end position="215"/>
    </location>
</feature>
<evidence type="ECO:0000256" key="1">
    <source>
        <dbReference type="ARBA" id="ARBA00004141"/>
    </source>
</evidence>
<keyword evidence="5" id="KW-1185">Reference proteome</keyword>
<comment type="caution">
    <text evidence="4">The sequence shown here is derived from an EMBL/GenBank/DDBJ whole genome shotgun (WGS) entry which is preliminary data.</text>
</comment>
<dbReference type="PANTHER" id="PTHR11360">
    <property type="entry name" value="MONOCARBOXYLATE TRANSPORTER"/>
    <property type="match status" value="1"/>
</dbReference>
<dbReference type="InterPro" id="IPR020846">
    <property type="entry name" value="MFS_dom"/>
</dbReference>
<feature type="transmembrane region" description="Helical" evidence="2">
    <location>
        <begin position="96"/>
        <end position="121"/>
    </location>
</feature>
<sequence>MAIGDNGVNEPCNIFIVQCQANSTIDKSVLEKIPELHANYINVPPPSYDETILETSSQRASLTEDDIFETTAEVAYGNRSSRPSLIGERPLQIRDYLFISAAYFCSFCNVGFMNAFSILGIELLKTFSNSKAIILIIPAIGIGLSSAAGLLIGLLINKFGCSAVIIGGGVLQSLALLISVFGNHAIFLLFTMGVLLGIGCCCIYVTNAVFVGIYFGNRAPVFLSILATAGPTGAIVFPFLITFCVDLYGWRGTLLIFSGIFFNVIPCGIFLWFCQKKAENMTRKNIVQLPENVNTPKKLFDASVFKNLLFNVFLFAMSTTMGFMNIFITILPSFLFSKGFSLSMSAQAYSIMFITSVPPKLIMGIILKLTGWNFEYIFIVISLGFAIMSYIITLVTGFTPLLACCIMMGLLMGIPIGLYSLVILELIGRQKYSSAMGISETINGIVIICQGLISGVLISTYDSYEFPLYTFASVSIFTNLIMAASLGREHIKKMQFNLKLFSKK</sequence>
<name>A0A812ER23_ACAPH</name>
<evidence type="ECO:0000259" key="3">
    <source>
        <dbReference type="PROSITE" id="PS50850"/>
    </source>
</evidence>
<dbReference type="Pfam" id="PF07690">
    <property type="entry name" value="MFS_1"/>
    <property type="match status" value="1"/>
</dbReference>
<feature type="transmembrane region" description="Helical" evidence="2">
    <location>
        <begin position="348"/>
        <end position="367"/>
    </location>
</feature>
<dbReference type="PANTHER" id="PTHR11360:SF284">
    <property type="entry name" value="EG:103B4.3 PROTEIN-RELATED"/>
    <property type="match status" value="1"/>
</dbReference>
<dbReference type="GO" id="GO:0016020">
    <property type="term" value="C:membrane"/>
    <property type="evidence" value="ECO:0007669"/>
    <property type="project" value="UniProtKB-SubCell"/>
</dbReference>
<dbReference type="Gene3D" id="1.20.1250.20">
    <property type="entry name" value="MFS general substrate transporter like domains"/>
    <property type="match status" value="2"/>
</dbReference>
<dbReference type="Proteomes" id="UP000597762">
    <property type="component" value="Unassembled WGS sequence"/>
</dbReference>
<accession>A0A812ER23</accession>
<keyword evidence="2" id="KW-1133">Transmembrane helix</keyword>
<organism evidence="4 5">
    <name type="scientific">Acanthosepion pharaonis</name>
    <name type="common">Pharaoh cuttlefish</name>
    <name type="synonym">Sepia pharaonis</name>
    <dbReference type="NCBI Taxonomy" id="158019"/>
    <lineage>
        <taxon>Eukaryota</taxon>
        <taxon>Metazoa</taxon>
        <taxon>Spiralia</taxon>
        <taxon>Lophotrochozoa</taxon>
        <taxon>Mollusca</taxon>
        <taxon>Cephalopoda</taxon>
        <taxon>Coleoidea</taxon>
        <taxon>Decapodiformes</taxon>
        <taxon>Sepiida</taxon>
        <taxon>Sepiina</taxon>
        <taxon>Sepiidae</taxon>
        <taxon>Acanthosepion</taxon>
    </lineage>
</organism>
<keyword evidence="2" id="KW-0812">Transmembrane</keyword>
<dbReference type="InterPro" id="IPR011701">
    <property type="entry name" value="MFS"/>
</dbReference>
<dbReference type="AlphaFoldDB" id="A0A812ER23"/>
<feature type="transmembrane region" description="Helical" evidence="2">
    <location>
        <begin position="308"/>
        <end position="336"/>
    </location>
</feature>
<dbReference type="SUPFAM" id="SSF103473">
    <property type="entry name" value="MFS general substrate transporter"/>
    <property type="match status" value="1"/>
</dbReference>
<feature type="transmembrane region" description="Helical" evidence="2">
    <location>
        <begin position="133"/>
        <end position="156"/>
    </location>
</feature>
<evidence type="ECO:0000256" key="2">
    <source>
        <dbReference type="SAM" id="Phobius"/>
    </source>
</evidence>
<gene>
    <name evidence="4" type="ORF">SPHA_77887</name>
</gene>
<feature type="transmembrane region" description="Helical" evidence="2">
    <location>
        <begin position="163"/>
        <end position="181"/>
    </location>
</feature>
<dbReference type="EMBL" id="CAHIKZ030005525">
    <property type="protein sequence ID" value="CAE1328359.1"/>
    <property type="molecule type" value="Genomic_DNA"/>
</dbReference>
<evidence type="ECO:0000313" key="4">
    <source>
        <dbReference type="EMBL" id="CAE1328359.1"/>
    </source>
</evidence>
<comment type="subcellular location">
    <subcellularLocation>
        <location evidence="1">Membrane</location>
        <topology evidence="1">Multi-pass membrane protein</topology>
    </subcellularLocation>
</comment>